<dbReference type="EMBL" id="AAOW01000011">
    <property type="protein sequence ID" value="EAR61033.1"/>
    <property type="molecule type" value="Genomic_DNA"/>
</dbReference>
<keyword evidence="11" id="KW-1185">Reference proteome</keyword>
<keyword evidence="5 8" id="KW-1133">Transmembrane helix</keyword>
<dbReference type="GO" id="GO:0005886">
    <property type="term" value="C:plasma membrane"/>
    <property type="evidence" value="ECO:0007669"/>
    <property type="project" value="UniProtKB-SubCell"/>
</dbReference>
<evidence type="ECO:0000256" key="1">
    <source>
        <dbReference type="ARBA" id="ARBA00004162"/>
    </source>
</evidence>
<comment type="similarity">
    <text evidence="2">Belongs to the MotB family.</text>
</comment>
<accession>A0A7U8GS80</accession>
<dbReference type="CDD" id="cd07185">
    <property type="entry name" value="OmpA_C-like"/>
    <property type="match status" value="1"/>
</dbReference>
<evidence type="ECO:0000256" key="6">
    <source>
        <dbReference type="ARBA" id="ARBA00023136"/>
    </source>
</evidence>
<dbReference type="PROSITE" id="PS51123">
    <property type="entry name" value="OMPA_2"/>
    <property type="match status" value="1"/>
</dbReference>
<evidence type="ECO:0000256" key="8">
    <source>
        <dbReference type="SAM" id="Phobius"/>
    </source>
</evidence>
<evidence type="ECO:0000256" key="5">
    <source>
        <dbReference type="ARBA" id="ARBA00022989"/>
    </source>
</evidence>
<dbReference type="InterPro" id="IPR050330">
    <property type="entry name" value="Bact_OuterMem_StrucFunc"/>
</dbReference>
<feature type="transmembrane region" description="Helical" evidence="8">
    <location>
        <begin position="16"/>
        <end position="40"/>
    </location>
</feature>
<dbReference type="RefSeq" id="WP_007022309.1">
    <property type="nucleotide sequence ID" value="NZ_CH724127.1"/>
</dbReference>
<evidence type="ECO:0000259" key="9">
    <source>
        <dbReference type="PROSITE" id="PS51123"/>
    </source>
</evidence>
<comment type="caution">
    <text evidence="10">The sequence shown here is derived from an EMBL/GenBank/DDBJ whole genome shotgun (WGS) entry which is preliminary data.</text>
</comment>
<dbReference type="AlphaFoldDB" id="A0A7U8GS80"/>
<dbReference type="Pfam" id="PF13677">
    <property type="entry name" value="MotB_plug"/>
    <property type="match status" value="1"/>
</dbReference>
<reference evidence="10 11" key="1">
    <citation type="submission" date="2006-02" db="EMBL/GenBank/DDBJ databases">
        <authorList>
            <person name="Pinhassi J."/>
            <person name="Pedros-Alio C."/>
            <person name="Ferriera S."/>
            <person name="Johnson J."/>
            <person name="Kravitz S."/>
            <person name="Halpern A."/>
            <person name="Remington K."/>
            <person name="Beeson K."/>
            <person name="Tran B."/>
            <person name="Rogers Y.-H."/>
            <person name="Friedman R."/>
            <person name="Venter J.C."/>
        </authorList>
    </citation>
    <scope>NUCLEOTIDE SEQUENCE [LARGE SCALE GENOMIC DNA]</scope>
    <source>
        <strain evidence="10 11">MED92</strain>
    </source>
</reference>
<dbReference type="InterPro" id="IPR025713">
    <property type="entry name" value="MotB-like_N_dom"/>
</dbReference>
<comment type="subcellular location">
    <subcellularLocation>
        <location evidence="1">Cell membrane</location>
        <topology evidence="1">Single-pass membrane protein</topology>
    </subcellularLocation>
</comment>
<evidence type="ECO:0000256" key="3">
    <source>
        <dbReference type="ARBA" id="ARBA00022475"/>
    </source>
</evidence>
<dbReference type="PANTHER" id="PTHR30329">
    <property type="entry name" value="STATOR ELEMENT OF FLAGELLAR MOTOR COMPLEX"/>
    <property type="match status" value="1"/>
</dbReference>
<dbReference type="Pfam" id="PF00691">
    <property type="entry name" value="OmpA"/>
    <property type="match status" value="1"/>
</dbReference>
<gene>
    <name evidence="10" type="ORF">MED92_01449</name>
</gene>
<sequence>MSSKKELIEEEDNAGWIYTFADLMTLLLVFFVLLFSLSSVEVDRFEKAMRSLNDAFQGEDGANSVIELPHEAPVKTEVPEEIEEVLPATNIADAEGEKPQENEAEFQDIELQTELNRMADEVSQELQAAINSDMAEIGTPKDGKLVISLKGDVVFDPGSAEFHAEMMTTFDSIVLLMKKNPDYKLRINGHTDNIPIQTTRFPSNWDLSAIRATNVLRYMVRGGIDLERVTATGYGESVPLESNRTLEGRAKNRRLEFVLEKEDEK</sequence>
<organism evidence="10 11">
    <name type="scientific">Neptuniibacter caesariensis</name>
    <dbReference type="NCBI Taxonomy" id="207954"/>
    <lineage>
        <taxon>Bacteria</taxon>
        <taxon>Pseudomonadati</taxon>
        <taxon>Pseudomonadota</taxon>
        <taxon>Gammaproteobacteria</taxon>
        <taxon>Oceanospirillales</taxon>
        <taxon>Oceanospirillaceae</taxon>
        <taxon>Neptuniibacter</taxon>
    </lineage>
</organism>
<dbReference type="InterPro" id="IPR006665">
    <property type="entry name" value="OmpA-like"/>
</dbReference>
<dbReference type="InterPro" id="IPR036737">
    <property type="entry name" value="OmpA-like_sf"/>
</dbReference>
<evidence type="ECO:0000256" key="4">
    <source>
        <dbReference type="ARBA" id="ARBA00022692"/>
    </source>
</evidence>
<dbReference type="Proteomes" id="UP000002171">
    <property type="component" value="Unassembled WGS sequence"/>
</dbReference>
<evidence type="ECO:0000256" key="2">
    <source>
        <dbReference type="ARBA" id="ARBA00008914"/>
    </source>
</evidence>
<evidence type="ECO:0000256" key="7">
    <source>
        <dbReference type="PROSITE-ProRule" id="PRU00473"/>
    </source>
</evidence>
<keyword evidence="4 8" id="KW-0812">Transmembrane</keyword>
<keyword evidence="3" id="KW-1003">Cell membrane</keyword>
<name>A0A7U8GS80_NEPCE</name>
<evidence type="ECO:0000313" key="10">
    <source>
        <dbReference type="EMBL" id="EAR61033.1"/>
    </source>
</evidence>
<proteinExistence type="inferred from homology"/>
<protein>
    <submittedName>
        <fullName evidence="10">OmpA/MotB</fullName>
    </submittedName>
</protein>
<dbReference type="SUPFAM" id="SSF103088">
    <property type="entry name" value="OmpA-like"/>
    <property type="match status" value="1"/>
</dbReference>
<dbReference type="Gene3D" id="3.30.1330.60">
    <property type="entry name" value="OmpA-like domain"/>
    <property type="match status" value="1"/>
</dbReference>
<dbReference type="PANTHER" id="PTHR30329:SF21">
    <property type="entry name" value="LIPOPROTEIN YIAD-RELATED"/>
    <property type="match status" value="1"/>
</dbReference>
<dbReference type="OrthoDB" id="9815217at2"/>
<feature type="domain" description="OmpA-like" evidence="9">
    <location>
        <begin position="142"/>
        <end position="263"/>
    </location>
</feature>
<evidence type="ECO:0000313" key="11">
    <source>
        <dbReference type="Proteomes" id="UP000002171"/>
    </source>
</evidence>
<keyword evidence="6 7" id="KW-0472">Membrane</keyword>